<feature type="domain" description="Protein kinase" evidence="2">
    <location>
        <begin position="14"/>
        <end position="102"/>
    </location>
</feature>
<dbReference type="EMBL" id="PGGS01000262">
    <property type="protein sequence ID" value="PNH06043.1"/>
    <property type="molecule type" value="Genomic_DNA"/>
</dbReference>
<evidence type="ECO:0000256" key="1">
    <source>
        <dbReference type="PROSITE-ProRule" id="PRU10141"/>
    </source>
</evidence>
<keyword evidence="3" id="KW-0418">Kinase</keyword>
<reference evidence="3 4" key="1">
    <citation type="journal article" date="2017" name="Mol. Biol. Evol.">
        <title>The 4-celled Tetrabaena socialis nuclear genome reveals the essential components for genetic control of cell number at the origin of multicellularity in the volvocine lineage.</title>
        <authorList>
            <person name="Featherston J."/>
            <person name="Arakaki Y."/>
            <person name="Hanschen E.R."/>
            <person name="Ferris P.J."/>
            <person name="Michod R.E."/>
            <person name="Olson B.J.S.C."/>
            <person name="Nozaki H."/>
            <person name="Durand P.M."/>
        </authorList>
    </citation>
    <scope>NUCLEOTIDE SEQUENCE [LARGE SCALE GENOMIC DNA]</scope>
    <source>
        <strain evidence="3 4">NIES-571</strain>
    </source>
</reference>
<name>A0A2J8A0I3_9CHLO</name>
<dbReference type="AlphaFoldDB" id="A0A2J8A0I3"/>
<dbReference type="InterPro" id="IPR017441">
    <property type="entry name" value="Protein_kinase_ATP_BS"/>
</dbReference>
<dbReference type="Gene3D" id="3.30.200.20">
    <property type="entry name" value="Phosphorylase Kinase, domain 1"/>
    <property type="match status" value="1"/>
</dbReference>
<dbReference type="PROSITE" id="PS00107">
    <property type="entry name" value="PROTEIN_KINASE_ATP"/>
    <property type="match status" value="1"/>
</dbReference>
<dbReference type="PROSITE" id="PS50011">
    <property type="entry name" value="PROTEIN_KINASE_DOM"/>
    <property type="match status" value="1"/>
</dbReference>
<dbReference type="SUPFAM" id="SSF56112">
    <property type="entry name" value="Protein kinase-like (PK-like)"/>
    <property type="match status" value="1"/>
</dbReference>
<keyword evidence="1" id="KW-0067">ATP-binding</keyword>
<sequence>MPGGYRVLGVDVMVERQNVVGRGTFATVLEGVMGSRPVAVKLFHRDVLGGTEDDLKGLKQEVAILARCQHPNVVELLGAGSTAAGDEVFLVEPFPAQPLARP</sequence>
<evidence type="ECO:0000259" key="2">
    <source>
        <dbReference type="PROSITE" id="PS50011"/>
    </source>
</evidence>
<protein>
    <submittedName>
        <fullName evidence="3">Interleukin-1 receptor-associated kinase 4</fullName>
    </submittedName>
</protein>
<dbReference type="Pfam" id="PF00069">
    <property type="entry name" value="Pkinase"/>
    <property type="match status" value="1"/>
</dbReference>
<dbReference type="OrthoDB" id="8891264at2759"/>
<keyword evidence="1" id="KW-0547">Nucleotide-binding</keyword>
<dbReference type="GO" id="GO:0004672">
    <property type="term" value="F:protein kinase activity"/>
    <property type="evidence" value="ECO:0007669"/>
    <property type="project" value="InterPro"/>
</dbReference>
<evidence type="ECO:0000313" key="3">
    <source>
        <dbReference type="EMBL" id="PNH06043.1"/>
    </source>
</evidence>
<keyword evidence="4" id="KW-1185">Reference proteome</keyword>
<organism evidence="3 4">
    <name type="scientific">Tetrabaena socialis</name>
    <dbReference type="NCBI Taxonomy" id="47790"/>
    <lineage>
        <taxon>Eukaryota</taxon>
        <taxon>Viridiplantae</taxon>
        <taxon>Chlorophyta</taxon>
        <taxon>core chlorophytes</taxon>
        <taxon>Chlorophyceae</taxon>
        <taxon>CS clade</taxon>
        <taxon>Chlamydomonadales</taxon>
        <taxon>Tetrabaenaceae</taxon>
        <taxon>Tetrabaena</taxon>
    </lineage>
</organism>
<dbReference type="InterPro" id="IPR000719">
    <property type="entry name" value="Prot_kinase_dom"/>
</dbReference>
<keyword evidence="3" id="KW-0808">Transferase</keyword>
<dbReference type="InterPro" id="IPR011009">
    <property type="entry name" value="Kinase-like_dom_sf"/>
</dbReference>
<dbReference type="Proteomes" id="UP000236333">
    <property type="component" value="Unassembled WGS sequence"/>
</dbReference>
<keyword evidence="3" id="KW-0675">Receptor</keyword>
<evidence type="ECO:0000313" key="4">
    <source>
        <dbReference type="Proteomes" id="UP000236333"/>
    </source>
</evidence>
<accession>A0A2J8A0I3</accession>
<comment type="caution">
    <text evidence="3">The sequence shown here is derived from an EMBL/GenBank/DDBJ whole genome shotgun (WGS) entry which is preliminary data.</text>
</comment>
<proteinExistence type="predicted"/>
<feature type="binding site" evidence="1">
    <location>
        <position position="41"/>
    </location>
    <ligand>
        <name>ATP</name>
        <dbReference type="ChEBI" id="CHEBI:30616"/>
    </ligand>
</feature>
<dbReference type="GO" id="GO:0005524">
    <property type="term" value="F:ATP binding"/>
    <property type="evidence" value="ECO:0007669"/>
    <property type="project" value="UniProtKB-UniRule"/>
</dbReference>
<gene>
    <name evidence="3" type="ORF">TSOC_007658</name>
</gene>